<dbReference type="AlphaFoldDB" id="A0A8B6X3K9"/>
<organism evidence="1 2">
    <name type="scientific">Derxia gummosa DSM 723</name>
    <dbReference type="NCBI Taxonomy" id="1121388"/>
    <lineage>
        <taxon>Bacteria</taxon>
        <taxon>Pseudomonadati</taxon>
        <taxon>Pseudomonadota</taxon>
        <taxon>Betaproteobacteria</taxon>
        <taxon>Burkholderiales</taxon>
        <taxon>Alcaligenaceae</taxon>
        <taxon>Derxia</taxon>
    </lineage>
</organism>
<protein>
    <submittedName>
        <fullName evidence="2">Uncharacterized protein</fullName>
    </submittedName>
</protein>
<evidence type="ECO:0000313" key="2">
    <source>
        <dbReference type="RefSeq" id="WP_028311242.1"/>
    </source>
</evidence>
<dbReference type="Proteomes" id="UP000675920">
    <property type="component" value="Unplaced"/>
</dbReference>
<name>A0A8B6X3K9_9BURK</name>
<evidence type="ECO:0000313" key="1">
    <source>
        <dbReference type="Proteomes" id="UP000675920"/>
    </source>
</evidence>
<dbReference type="RefSeq" id="WP_028311242.1">
    <property type="nucleotide sequence ID" value="NZ_AXWS01000008.1"/>
</dbReference>
<proteinExistence type="predicted"/>
<dbReference type="OrthoDB" id="9847401at2"/>
<keyword evidence="1" id="KW-1185">Reference proteome</keyword>
<sequence>MTDSLTLSPDAPDTIDAPARYGVPPSLHVDVYLEGEREFWRLDEPTLVHIDGQPLVLPPDLSAANLTLTQAIAAPDGATVVLLLRDRVATTPGAAPNGYVAVARRFAKGEPPVCVFFHDALDAVDASGPPAV</sequence>
<accession>A0A8B6X3K9</accession>
<reference evidence="2" key="1">
    <citation type="submission" date="2025-08" db="UniProtKB">
        <authorList>
            <consortium name="RefSeq"/>
        </authorList>
    </citation>
    <scope>IDENTIFICATION</scope>
</reference>